<dbReference type="PANTHER" id="PTHR46627:SF1">
    <property type="entry name" value="AMINOPEPTIDASE O"/>
    <property type="match status" value="1"/>
</dbReference>
<dbReference type="InterPro" id="IPR033577">
    <property type="entry name" value="AOPep"/>
</dbReference>
<organism evidence="1 2">
    <name type="scientific">Chiloscyllium punctatum</name>
    <name type="common">Brownbanded bambooshark</name>
    <name type="synonym">Hemiscyllium punctatum</name>
    <dbReference type="NCBI Taxonomy" id="137246"/>
    <lineage>
        <taxon>Eukaryota</taxon>
        <taxon>Metazoa</taxon>
        <taxon>Chordata</taxon>
        <taxon>Craniata</taxon>
        <taxon>Vertebrata</taxon>
        <taxon>Chondrichthyes</taxon>
        <taxon>Elasmobranchii</taxon>
        <taxon>Galeomorphii</taxon>
        <taxon>Galeoidea</taxon>
        <taxon>Orectolobiformes</taxon>
        <taxon>Hemiscylliidae</taxon>
        <taxon>Chiloscyllium</taxon>
    </lineage>
</organism>
<dbReference type="PANTHER" id="PTHR46627">
    <property type="entry name" value="AMINOPEPTIDASE O"/>
    <property type="match status" value="1"/>
</dbReference>
<keyword evidence="2" id="KW-1185">Reference proteome</keyword>
<feature type="non-terminal residue" evidence="1">
    <location>
        <position position="1"/>
    </location>
</feature>
<accession>A0A401RKG1</accession>
<dbReference type="GO" id="GO:0005730">
    <property type="term" value="C:nucleolus"/>
    <property type="evidence" value="ECO:0007669"/>
    <property type="project" value="InterPro"/>
</dbReference>
<name>A0A401RKG1_CHIPU</name>
<proteinExistence type="predicted"/>
<dbReference type="GO" id="GO:0070006">
    <property type="term" value="F:metalloaminopeptidase activity"/>
    <property type="evidence" value="ECO:0007669"/>
    <property type="project" value="InterPro"/>
</dbReference>
<dbReference type="STRING" id="137246.A0A401RKG1"/>
<evidence type="ECO:0000313" key="1">
    <source>
        <dbReference type="EMBL" id="GCC18635.1"/>
    </source>
</evidence>
<dbReference type="OrthoDB" id="79562at2759"/>
<sequence>LSEEAAKEQHQLKSLLRWRRLRDEILNSEEELQVLRPNKQNTGAVSDCGSTIVKHGLNVGKSFMQVHYLK</sequence>
<comment type="caution">
    <text evidence="1">The sequence shown here is derived from an EMBL/GenBank/DDBJ whole genome shotgun (WGS) entry which is preliminary data.</text>
</comment>
<evidence type="ECO:0000313" key="2">
    <source>
        <dbReference type="Proteomes" id="UP000287033"/>
    </source>
</evidence>
<dbReference type="Proteomes" id="UP000287033">
    <property type="component" value="Unassembled WGS sequence"/>
</dbReference>
<dbReference type="AlphaFoldDB" id="A0A401RKG1"/>
<protein>
    <submittedName>
        <fullName evidence="1">Uncharacterized protein</fullName>
    </submittedName>
</protein>
<feature type="non-terminal residue" evidence="1">
    <location>
        <position position="70"/>
    </location>
</feature>
<reference evidence="1 2" key="1">
    <citation type="journal article" date="2018" name="Nat. Ecol. Evol.">
        <title>Shark genomes provide insights into elasmobranch evolution and the origin of vertebrates.</title>
        <authorList>
            <person name="Hara Y"/>
            <person name="Yamaguchi K"/>
            <person name="Onimaru K"/>
            <person name="Kadota M"/>
            <person name="Koyanagi M"/>
            <person name="Keeley SD"/>
            <person name="Tatsumi K"/>
            <person name="Tanaka K"/>
            <person name="Motone F"/>
            <person name="Kageyama Y"/>
            <person name="Nozu R"/>
            <person name="Adachi N"/>
            <person name="Nishimura O"/>
            <person name="Nakagawa R"/>
            <person name="Tanegashima C"/>
            <person name="Kiyatake I"/>
            <person name="Matsumoto R"/>
            <person name="Murakumo K"/>
            <person name="Nishida K"/>
            <person name="Terakita A"/>
            <person name="Kuratani S"/>
            <person name="Sato K"/>
            <person name="Hyodo S Kuraku.S."/>
        </authorList>
    </citation>
    <scope>NUCLEOTIDE SEQUENCE [LARGE SCALE GENOMIC DNA]</scope>
</reference>
<gene>
    <name evidence="1" type="ORF">chiPu_0022114</name>
</gene>
<dbReference type="EMBL" id="BEZZ01005988">
    <property type="protein sequence ID" value="GCC18635.1"/>
    <property type="molecule type" value="Genomic_DNA"/>
</dbReference>